<proteinExistence type="predicted"/>
<comment type="caution">
    <text evidence="2">The sequence shown here is derived from an EMBL/GenBank/DDBJ whole genome shotgun (WGS) entry which is preliminary data.</text>
</comment>
<feature type="region of interest" description="Disordered" evidence="1">
    <location>
        <begin position="1"/>
        <end position="27"/>
    </location>
</feature>
<evidence type="ECO:0000313" key="3">
    <source>
        <dbReference type="Proteomes" id="UP000823388"/>
    </source>
</evidence>
<sequence>MSMGAAANAENDTPGPRIRRRTRCPTPPWPQCASRRCCSGRWRRGRRGAGGAPLRRRVEAGAARLRIPLLLDRRALAGEGRARGLARPRLVPAAPRCRRRRARRPRHGLPRGGDVARPRPAPASCSARRRGRAVRGVTLRAAGEELGRCRC</sequence>
<name>A0A8T0PEE1_PANVG</name>
<evidence type="ECO:0000256" key="1">
    <source>
        <dbReference type="SAM" id="MobiDB-lite"/>
    </source>
</evidence>
<organism evidence="2 3">
    <name type="scientific">Panicum virgatum</name>
    <name type="common">Blackwell switchgrass</name>
    <dbReference type="NCBI Taxonomy" id="38727"/>
    <lineage>
        <taxon>Eukaryota</taxon>
        <taxon>Viridiplantae</taxon>
        <taxon>Streptophyta</taxon>
        <taxon>Embryophyta</taxon>
        <taxon>Tracheophyta</taxon>
        <taxon>Spermatophyta</taxon>
        <taxon>Magnoliopsida</taxon>
        <taxon>Liliopsida</taxon>
        <taxon>Poales</taxon>
        <taxon>Poaceae</taxon>
        <taxon>PACMAD clade</taxon>
        <taxon>Panicoideae</taxon>
        <taxon>Panicodae</taxon>
        <taxon>Paniceae</taxon>
        <taxon>Panicinae</taxon>
        <taxon>Panicum</taxon>
        <taxon>Panicum sect. Hiantes</taxon>
    </lineage>
</organism>
<feature type="region of interest" description="Disordered" evidence="1">
    <location>
        <begin position="90"/>
        <end position="129"/>
    </location>
</feature>
<accession>A0A8T0PEE1</accession>
<reference evidence="2" key="1">
    <citation type="submission" date="2020-05" db="EMBL/GenBank/DDBJ databases">
        <title>WGS assembly of Panicum virgatum.</title>
        <authorList>
            <person name="Lovell J.T."/>
            <person name="Jenkins J."/>
            <person name="Shu S."/>
            <person name="Juenger T.E."/>
            <person name="Schmutz J."/>
        </authorList>
    </citation>
    <scope>NUCLEOTIDE SEQUENCE</scope>
    <source>
        <strain evidence="2">AP13</strain>
    </source>
</reference>
<dbReference type="Proteomes" id="UP000823388">
    <property type="component" value="Chromosome 8K"/>
</dbReference>
<keyword evidence="3" id="KW-1185">Reference proteome</keyword>
<dbReference type="AlphaFoldDB" id="A0A8T0PEE1"/>
<protein>
    <submittedName>
        <fullName evidence="2">Uncharacterized protein</fullName>
    </submittedName>
</protein>
<dbReference type="EMBL" id="CM029051">
    <property type="protein sequence ID" value="KAG2560647.1"/>
    <property type="molecule type" value="Genomic_DNA"/>
</dbReference>
<feature type="compositionally biased region" description="Basic residues" evidence="1">
    <location>
        <begin position="96"/>
        <end position="109"/>
    </location>
</feature>
<evidence type="ECO:0000313" key="2">
    <source>
        <dbReference type="EMBL" id="KAG2560647.1"/>
    </source>
</evidence>
<gene>
    <name evidence="2" type="ORF">PVAP13_8KG082268</name>
</gene>